<keyword evidence="2" id="KW-0808">Transferase</keyword>
<proteinExistence type="predicted"/>
<sequence length="330" mass="37913">MEDYQQDDQWFFANVLSSDSNGGVTYLAANLFSAQKIAIKSCDLNHSSSLVKEYRLLQNFIASPYIVQCLGDFLSLEPDGTRQYNMKLELAPEGTIRDLIKKRPGKIPEYEVRHYTHMILQGLQTIHQSGIVHCDLCPQNILLFPRGRFLSRVKIANFGRAKMSGQKYCRNRRLCYRGNVWYMSPESMKVVAENGAVDMIRKPLDIWSLGCTVVEMISGRKAWQLADTDVLMYDFFDEEDLPTLPETMSKKGRDFLRMCFVRDPDKRATASELLRHPYVSEISLPDREEEASLTIGEYAVPFSLPPLGRCFYNLGLDQWRKLHSDSDPLQ</sequence>
<dbReference type="InterPro" id="IPR011009">
    <property type="entry name" value="Kinase-like_dom_sf"/>
</dbReference>
<evidence type="ECO:0000259" key="1">
    <source>
        <dbReference type="PROSITE" id="PS50011"/>
    </source>
</evidence>
<gene>
    <name evidence="2" type="ORF">CFOL_v3_10876</name>
</gene>
<keyword evidence="3" id="KW-1185">Reference proteome</keyword>
<dbReference type="Gene3D" id="1.10.510.10">
    <property type="entry name" value="Transferase(Phosphotransferase) domain 1"/>
    <property type="match status" value="1"/>
</dbReference>
<dbReference type="STRING" id="3775.A0A1Q3BH85"/>
<name>A0A1Q3BH85_CEPFO</name>
<dbReference type="Proteomes" id="UP000187406">
    <property type="component" value="Unassembled WGS sequence"/>
</dbReference>
<organism evidence="2 3">
    <name type="scientific">Cephalotus follicularis</name>
    <name type="common">Albany pitcher plant</name>
    <dbReference type="NCBI Taxonomy" id="3775"/>
    <lineage>
        <taxon>Eukaryota</taxon>
        <taxon>Viridiplantae</taxon>
        <taxon>Streptophyta</taxon>
        <taxon>Embryophyta</taxon>
        <taxon>Tracheophyta</taxon>
        <taxon>Spermatophyta</taxon>
        <taxon>Magnoliopsida</taxon>
        <taxon>eudicotyledons</taxon>
        <taxon>Gunneridae</taxon>
        <taxon>Pentapetalae</taxon>
        <taxon>rosids</taxon>
        <taxon>fabids</taxon>
        <taxon>Oxalidales</taxon>
        <taxon>Cephalotaceae</taxon>
        <taxon>Cephalotus</taxon>
    </lineage>
</organism>
<dbReference type="SUPFAM" id="SSF56112">
    <property type="entry name" value="Protein kinase-like (PK-like)"/>
    <property type="match status" value="1"/>
</dbReference>
<dbReference type="InParanoid" id="A0A1Q3BH85"/>
<accession>A0A1Q3BH85</accession>
<protein>
    <submittedName>
        <fullName evidence="2">Pkinase domain-containing protein</fullName>
    </submittedName>
</protein>
<dbReference type="InterPro" id="IPR052751">
    <property type="entry name" value="Plant_MAPKKK"/>
</dbReference>
<feature type="domain" description="Protein kinase" evidence="1">
    <location>
        <begin position="10"/>
        <end position="279"/>
    </location>
</feature>
<comment type="caution">
    <text evidence="2">The sequence shown here is derived from an EMBL/GenBank/DDBJ whole genome shotgun (WGS) entry which is preliminary data.</text>
</comment>
<dbReference type="PANTHER" id="PTHR48011:SF51">
    <property type="entry name" value="PROTEIN KINASE SUPERFAMILY PROTEIN"/>
    <property type="match status" value="1"/>
</dbReference>
<dbReference type="Pfam" id="PF00069">
    <property type="entry name" value="Pkinase"/>
    <property type="match status" value="1"/>
</dbReference>
<dbReference type="AlphaFoldDB" id="A0A1Q3BH85"/>
<dbReference type="EMBL" id="BDDD01000541">
    <property type="protein sequence ID" value="GAV67370.1"/>
    <property type="molecule type" value="Genomic_DNA"/>
</dbReference>
<dbReference type="GO" id="GO:0004672">
    <property type="term" value="F:protein kinase activity"/>
    <property type="evidence" value="ECO:0007669"/>
    <property type="project" value="InterPro"/>
</dbReference>
<evidence type="ECO:0000313" key="2">
    <source>
        <dbReference type="EMBL" id="GAV67370.1"/>
    </source>
</evidence>
<dbReference type="PROSITE" id="PS50011">
    <property type="entry name" value="PROTEIN_KINASE_DOM"/>
    <property type="match status" value="1"/>
</dbReference>
<dbReference type="OrthoDB" id="25592at2759"/>
<dbReference type="GO" id="GO:0005524">
    <property type="term" value="F:ATP binding"/>
    <property type="evidence" value="ECO:0007669"/>
    <property type="project" value="InterPro"/>
</dbReference>
<dbReference type="PANTHER" id="PTHR48011">
    <property type="entry name" value="CCR4-NOT TRANSCRIPTIONAL COMPLEX SUBUNIT CAF120-RELATED"/>
    <property type="match status" value="1"/>
</dbReference>
<reference evidence="3" key="1">
    <citation type="submission" date="2016-04" db="EMBL/GenBank/DDBJ databases">
        <title>Cephalotus genome sequencing.</title>
        <authorList>
            <person name="Fukushima K."/>
            <person name="Hasebe M."/>
            <person name="Fang X."/>
        </authorList>
    </citation>
    <scope>NUCLEOTIDE SEQUENCE [LARGE SCALE GENOMIC DNA]</scope>
    <source>
        <strain evidence="3">cv. St1</strain>
    </source>
</reference>
<dbReference type="InterPro" id="IPR000719">
    <property type="entry name" value="Prot_kinase_dom"/>
</dbReference>
<evidence type="ECO:0000313" key="3">
    <source>
        <dbReference type="Proteomes" id="UP000187406"/>
    </source>
</evidence>
<dbReference type="GO" id="GO:0007165">
    <property type="term" value="P:signal transduction"/>
    <property type="evidence" value="ECO:0007669"/>
    <property type="project" value="TreeGrafter"/>
</dbReference>
<keyword evidence="2" id="KW-0418">Kinase</keyword>
<dbReference type="PROSITE" id="PS00109">
    <property type="entry name" value="PROTEIN_KINASE_TYR"/>
    <property type="match status" value="1"/>
</dbReference>
<dbReference type="InterPro" id="IPR008266">
    <property type="entry name" value="Tyr_kinase_AS"/>
</dbReference>